<accession>A0A164Y197</accession>
<evidence type="ECO:0000259" key="12">
    <source>
        <dbReference type="PROSITE" id="PS50199"/>
    </source>
</evidence>
<dbReference type="PANTHER" id="PTHR46622:SF3">
    <property type="entry name" value="ZINC ION BINDING PROTEIN"/>
    <property type="match status" value="1"/>
</dbReference>
<comment type="function">
    <text evidence="10">Invertase that cleaves sucrose into glucose and fructose.</text>
</comment>
<dbReference type="OMA" id="DSHTCTE"/>
<comment type="caution">
    <text evidence="14">The sequence shown here is derived from an EMBL/GenBank/DDBJ whole genome shotgun (WGS) entry which is preliminary data.</text>
</comment>
<dbReference type="InterPro" id="IPR036443">
    <property type="entry name" value="Znf_RanBP2_sf"/>
</dbReference>
<evidence type="ECO:0000256" key="6">
    <source>
        <dbReference type="ARBA" id="ARBA00022833"/>
    </source>
</evidence>
<dbReference type="GO" id="GO:0008270">
    <property type="term" value="F:zinc ion binding"/>
    <property type="evidence" value="ECO:0007669"/>
    <property type="project" value="UniProtKB-KW"/>
</dbReference>
<evidence type="ECO:0000256" key="1">
    <source>
        <dbReference type="ARBA" id="ARBA00000094"/>
    </source>
</evidence>
<evidence type="ECO:0000259" key="13">
    <source>
        <dbReference type="PROSITE" id="PS51397"/>
    </source>
</evidence>
<keyword evidence="5 10" id="KW-0378">Hydrolase</keyword>
<feature type="domain" description="WLM" evidence="13">
    <location>
        <begin position="1"/>
        <end position="203"/>
    </location>
</feature>
<dbReference type="GO" id="GO:0008237">
    <property type="term" value="F:metallopeptidase activity"/>
    <property type="evidence" value="ECO:0007669"/>
    <property type="project" value="TreeGrafter"/>
</dbReference>
<dbReference type="InterPro" id="IPR001876">
    <property type="entry name" value="Znf_RanBP2"/>
</dbReference>
<evidence type="ECO:0000256" key="11">
    <source>
        <dbReference type="SAM" id="MobiDB-lite"/>
    </source>
</evidence>
<dbReference type="GO" id="GO:0006281">
    <property type="term" value="P:DNA repair"/>
    <property type="evidence" value="ECO:0007669"/>
    <property type="project" value="TreeGrafter"/>
</dbReference>
<dbReference type="Pfam" id="PF00641">
    <property type="entry name" value="Zn_ribbon_RanBP"/>
    <property type="match status" value="1"/>
</dbReference>
<dbReference type="InterPro" id="IPR012341">
    <property type="entry name" value="6hp_glycosidase-like_sf"/>
</dbReference>
<protein>
    <recommendedName>
        <fullName evidence="10">Alkaline/neutral invertase</fullName>
        <ecNumber evidence="10">3.2.1.26</ecNumber>
    </recommendedName>
</protein>
<proteinExistence type="inferred from homology"/>
<dbReference type="AlphaFoldDB" id="A0A164Y197"/>
<dbReference type="Pfam" id="PF12899">
    <property type="entry name" value="Glyco_hydro_100"/>
    <property type="match status" value="1"/>
</dbReference>
<keyword evidence="4 9" id="KW-0863">Zinc-finger</keyword>
<dbReference type="GO" id="GO:0004564">
    <property type="term" value="F:beta-fructofuranosidase activity"/>
    <property type="evidence" value="ECO:0007669"/>
    <property type="project" value="UniProtKB-EC"/>
</dbReference>
<dbReference type="PANTHER" id="PTHR46622">
    <property type="entry name" value="DNA-DEPENDENT METALLOPROTEASE WSS1"/>
    <property type="match status" value="1"/>
</dbReference>
<evidence type="ECO:0000256" key="7">
    <source>
        <dbReference type="ARBA" id="ARBA00023277"/>
    </source>
</evidence>
<dbReference type="PROSITE" id="PS50199">
    <property type="entry name" value="ZF_RANBP2_2"/>
    <property type="match status" value="2"/>
</dbReference>
<dbReference type="GO" id="GO:0033926">
    <property type="term" value="F:endo-alpha-N-acetylgalactosaminidase activity"/>
    <property type="evidence" value="ECO:0007669"/>
    <property type="project" value="UniProtKB-UniRule"/>
</dbReference>
<dbReference type="InterPro" id="IPR053000">
    <property type="entry name" value="WSS1-like_metalloprotease"/>
</dbReference>
<keyword evidence="7 10" id="KW-0119">Carbohydrate metabolism</keyword>
<feature type="compositionally biased region" description="Polar residues" evidence="11">
    <location>
        <begin position="233"/>
        <end position="267"/>
    </location>
</feature>
<evidence type="ECO:0000256" key="2">
    <source>
        <dbReference type="ARBA" id="ARBA00007671"/>
    </source>
</evidence>
<dbReference type="STRING" id="79200.A0A164Y197"/>
<dbReference type="Gramene" id="KZM93838">
    <property type="protein sequence ID" value="KZM93838"/>
    <property type="gene ID" value="DCAR_017083"/>
</dbReference>
<gene>
    <name evidence="14" type="ORF">DCAR_017083</name>
</gene>
<dbReference type="PROSITE" id="PS51397">
    <property type="entry name" value="WLM"/>
    <property type="match status" value="1"/>
</dbReference>
<evidence type="ECO:0000256" key="10">
    <source>
        <dbReference type="RuleBase" id="RU367047"/>
    </source>
</evidence>
<dbReference type="Gene3D" id="1.50.10.10">
    <property type="match status" value="1"/>
</dbReference>
<dbReference type="Pfam" id="PF08325">
    <property type="entry name" value="WLM"/>
    <property type="match status" value="1"/>
</dbReference>
<evidence type="ECO:0000256" key="5">
    <source>
        <dbReference type="ARBA" id="ARBA00022801"/>
    </source>
</evidence>
<keyword evidence="6" id="KW-0862">Zinc</keyword>
<organism evidence="14">
    <name type="scientific">Daucus carota subsp. sativus</name>
    <name type="common">Carrot</name>
    <dbReference type="NCBI Taxonomy" id="79200"/>
    <lineage>
        <taxon>Eukaryota</taxon>
        <taxon>Viridiplantae</taxon>
        <taxon>Streptophyta</taxon>
        <taxon>Embryophyta</taxon>
        <taxon>Tracheophyta</taxon>
        <taxon>Spermatophyta</taxon>
        <taxon>Magnoliopsida</taxon>
        <taxon>eudicotyledons</taxon>
        <taxon>Gunneridae</taxon>
        <taxon>Pentapetalae</taxon>
        <taxon>asterids</taxon>
        <taxon>campanulids</taxon>
        <taxon>Apiales</taxon>
        <taxon>Apiaceae</taxon>
        <taxon>Apioideae</taxon>
        <taxon>Scandiceae</taxon>
        <taxon>Daucinae</taxon>
        <taxon>Daucus</taxon>
        <taxon>Daucus sect. Daucus</taxon>
    </lineage>
</organism>
<keyword evidence="8 10" id="KW-0326">Glycosidase</keyword>
<sequence>MNTADLNKVWEIKTLTRKDKQDEAKAILNRIAKQVQPIMRRHNWRVKLLSEFCPKDPALLGVNVNHGVNVKLRLRRPNRDSEFYPFHQILDTMLHELCHNAHGPHNAVFYKLWDDLRKECEDLMNKGISGSGQGFDLPGRRLGGFSQPAVSSLRHTALNAAQKRARLGSLLPSGPKRLGGDSSLMTALSPVQAAAMAAERRLQDELWCASGSCEIEEAETSNDLLQKQMDRGSGTSRNSTGFDVNKSTSISGKRSRDMSNINTNALSRDTPMEPDFLDSTPDGIVSGSVVCENDTSQNRSDQRKKSFKSFDFQNKSNFIDLSNDSSASASTNYQDATKYAANSCKWECGVCTLANPPLAPVCEVCGTLKPRDLKDKYKIWSCKFCTLENSVDLEKCMACNEWRYSHGAPVAAPAPNIVSAPRGVLTLVNKLNVMPDYIPDWKNCIAILSCNATPEQASAIMDLIEARWGELVGEMPLKLFYPAMESHKWRIITGCDLKITSRSYHNGGSWPVLLWLLTAACIKTGQEEIARRAIQVAESRLMKDDWPEYYDGKLGSYVGKQSRKYQTWSIAGYLVAKMMLEEPSHLHRMALQEDKQSTHR</sequence>
<dbReference type="SMART" id="SM00547">
    <property type="entry name" value="ZnF_RBZ"/>
    <property type="match status" value="2"/>
</dbReference>
<dbReference type="GO" id="GO:0005975">
    <property type="term" value="P:carbohydrate metabolic process"/>
    <property type="evidence" value="ECO:0007669"/>
    <property type="project" value="InterPro"/>
</dbReference>
<feature type="domain" description="RanBP2-type" evidence="12">
    <location>
        <begin position="340"/>
        <end position="371"/>
    </location>
</feature>
<dbReference type="InterPro" id="IPR013536">
    <property type="entry name" value="WLM_dom"/>
</dbReference>
<feature type="region of interest" description="Disordered" evidence="11">
    <location>
        <begin position="228"/>
        <end position="274"/>
    </location>
</feature>
<dbReference type="EC" id="3.2.1.26" evidence="10"/>
<name>A0A164Y197_DAUCS</name>
<evidence type="ECO:0000256" key="4">
    <source>
        <dbReference type="ARBA" id="ARBA00022771"/>
    </source>
</evidence>
<feature type="domain" description="RanBP2-type" evidence="12">
    <location>
        <begin position="376"/>
        <end position="405"/>
    </location>
</feature>
<evidence type="ECO:0000313" key="14">
    <source>
        <dbReference type="EMBL" id="KZM93838.1"/>
    </source>
</evidence>
<dbReference type="SUPFAM" id="SSF48208">
    <property type="entry name" value="Six-hairpin glycosidases"/>
    <property type="match status" value="1"/>
</dbReference>
<keyword evidence="3" id="KW-0479">Metal-binding</keyword>
<comment type="similarity">
    <text evidence="2 10">Belongs to the glycosyl hydrolase 100 family.</text>
</comment>
<reference evidence="14" key="1">
    <citation type="journal article" date="2016" name="Nat. Genet.">
        <title>A high-quality carrot genome assembly provides new insights into carotenoid accumulation and asterid genome evolution.</title>
        <authorList>
            <person name="Iorizzo M."/>
            <person name="Ellison S."/>
            <person name="Senalik D."/>
            <person name="Zeng P."/>
            <person name="Satapoomin P."/>
            <person name="Huang J."/>
            <person name="Bowman M."/>
            <person name="Iovene M."/>
            <person name="Sanseverino W."/>
            <person name="Cavagnaro P."/>
            <person name="Yildiz M."/>
            <person name="Macko-Podgorni A."/>
            <person name="Moranska E."/>
            <person name="Grzebelus E."/>
            <person name="Grzebelus D."/>
            <person name="Ashrafi H."/>
            <person name="Zheng Z."/>
            <person name="Cheng S."/>
            <person name="Spooner D."/>
            <person name="Van Deynze A."/>
            <person name="Simon P."/>
        </authorList>
    </citation>
    <scope>NUCLEOTIDE SEQUENCE [LARGE SCALE GENOMIC DNA]</scope>
    <source>
        <tissue evidence="14">Leaf</tissue>
    </source>
</reference>
<evidence type="ECO:0000256" key="8">
    <source>
        <dbReference type="ARBA" id="ARBA00023295"/>
    </source>
</evidence>
<dbReference type="EMBL" id="LNRQ01000005">
    <property type="protein sequence ID" value="KZM93838.1"/>
    <property type="molecule type" value="Genomic_DNA"/>
</dbReference>
<dbReference type="PROSITE" id="PS01358">
    <property type="entry name" value="ZF_RANBP2_1"/>
    <property type="match status" value="2"/>
</dbReference>
<dbReference type="InterPro" id="IPR024746">
    <property type="entry name" value="Glyco_hydro_100"/>
</dbReference>
<dbReference type="GO" id="GO:0005634">
    <property type="term" value="C:nucleus"/>
    <property type="evidence" value="ECO:0007669"/>
    <property type="project" value="TreeGrafter"/>
</dbReference>
<dbReference type="SUPFAM" id="SSF90209">
    <property type="entry name" value="Ran binding protein zinc finger-like"/>
    <property type="match status" value="1"/>
</dbReference>
<evidence type="ECO:0000256" key="9">
    <source>
        <dbReference type="PROSITE-ProRule" id="PRU00322"/>
    </source>
</evidence>
<comment type="catalytic activity">
    <reaction evidence="1 10">
        <text>Hydrolysis of terminal non-reducing beta-D-fructofuranoside residues in beta-D-fructofuranosides.</text>
        <dbReference type="EC" id="3.2.1.26"/>
    </reaction>
</comment>
<dbReference type="Gene3D" id="2.30.30.380">
    <property type="entry name" value="Zn-finger domain of Sec23/24"/>
    <property type="match status" value="1"/>
</dbReference>
<dbReference type="InterPro" id="IPR008928">
    <property type="entry name" value="6-hairpin_glycosidase_sf"/>
</dbReference>
<evidence type="ECO:0000256" key="3">
    <source>
        <dbReference type="ARBA" id="ARBA00022723"/>
    </source>
</evidence>